<dbReference type="AlphaFoldDB" id="A0A4P9W935"/>
<evidence type="ECO:0000256" key="2">
    <source>
        <dbReference type="SAM" id="Phobius"/>
    </source>
</evidence>
<feature type="region of interest" description="Disordered" evidence="1">
    <location>
        <begin position="224"/>
        <end position="247"/>
    </location>
</feature>
<proteinExistence type="predicted"/>
<keyword evidence="2" id="KW-0472">Membrane</keyword>
<feature type="transmembrane region" description="Helical" evidence="2">
    <location>
        <begin position="199"/>
        <end position="218"/>
    </location>
</feature>
<sequence length="247" mass="27080">MSLISFGAFVGWRILDAILLICTFASLARFADRPTLHSNAPGVLMARRIEIVGDFVVVCSALVYFTKLQIARPTVTLTLGKPEASQVGISISPYLVGHRTVLVNTSVFKRVRGWVFALDVGRDLFAAGTEYANQSGAMVIAVVVAGTAFLWKIVMRQPRPALFVSLSWLLVLQAWSYVVNTRTFSHQLDSVSNSLWGSIVVMKLYFGLFFFLHVYLFLTSSPSALPTSKATSNGPEEVPTVKTTALK</sequence>
<reference evidence="4" key="1">
    <citation type="journal article" date="2018" name="Nat. Microbiol.">
        <title>Leveraging single-cell genomics to expand the fungal tree of life.</title>
        <authorList>
            <person name="Ahrendt S.R."/>
            <person name="Quandt C.A."/>
            <person name="Ciobanu D."/>
            <person name="Clum A."/>
            <person name="Salamov A."/>
            <person name="Andreopoulos B."/>
            <person name="Cheng J.F."/>
            <person name="Woyke T."/>
            <person name="Pelin A."/>
            <person name="Henrissat B."/>
            <person name="Reynolds N.K."/>
            <person name="Benny G.L."/>
            <person name="Smith M.E."/>
            <person name="James T.Y."/>
            <person name="Grigoriev I.V."/>
        </authorList>
    </citation>
    <scope>NUCLEOTIDE SEQUENCE [LARGE SCALE GENOMIC DNA]</scope>
</reference>
<name>A0A4P9W935_9FUNG</name>
<evidence type="ECO:0000313" key="4">
    <source>
        <dbReference type="Proteomes" id="UP000269721"/>
    </source>
</evidence>
<evidence type="ECO:0000256" key="1">
    <source>
        <dbReference type="SAM" id="MobiDB-lite"/>
    </source>
</evidence>
<dbReference type="EMBL" id="KZ996409">
    <property type="protein sequence ID" value="RKO88904.1"/>
    <property type="molecule type" value="Genomic_DNA"/>
</dbReference>
<dbReference type="Proteomes" id="UP000269721">
    <property type="component" value="Unassembled WGS sequence"/>
</dbReference>
<feature type="compositionally biased region" description="Polar residues" evidence="1">
    <location>
        <begin position="224"/>
        <end position="234"/>
    </location>
</feature>
<feature type="transmembrane region" description="Helical" evidence="2">
    <location>
        <begin position="6"/>
        <end position="30"/>
    </location>
</feature>
<gene>
    <name evidence="3" type="ORF">BDK51DRAFT_30572</name>
</gene>
<keyword evidence="4" id="KW-1185">Reference proteome</keyword>
<accession>A0A4P9W935</accession>
<evidence type="ECO:0000313" key="3">
    <source>
        <dbReference type="EMBL" id="RKO88904.1"/>
    </source>
</evidence>
<feature type="non-terminal residue" evidence="3">
    <location>
        <position position="247"/>
    </location>
</feature>
<keyword evidence="2" id="KW-1133">Transmembrane helix</keyword>
<protein>
    <submittedName>
        <fullName evidence="3">Uncharacterized protein</fullName>
    </submittedName>
</protein>
<keyword evidence="2" id="KW-0812">Transmembrane</keyword>
<organism evidence="3 4">
    <name type="scientific">Blyttiomyces helicus</name>
    <dbReference type="NCBI Taxonomy" id="388810"/>
    <lineage>
        <taxon>Eukaryota</taxon>
        <taxon>Fungi</taxon>
        <taxon>Fungi incertae sedis</taxon>
        <taxon>Chytridiomycota</taxon>
        <taxon>Chytridiomycota incertae sedis</taxon>
        <taxon>Chytridiomycetes</taxon>
        <taxon>Chytridiomycetes incertae sedis</taxon>
        <taxon>Blyttiomyces</taxon>
    </lineage>
</organism>
<feature type="transmembrane region" description="Helical" evidence="2">
    <location>
        <begin position="135"/>
        <end position="154"/>
    </location>
</feature>
<feature type="transmembrane region" description="Helical" evidence="2">
    <location>
        <begin position="161"/>
        <end position="179"/>
    </location>
</feature>